<feature type="transmembrane region" description="Helical" evidence="10">
    <location>
        <begin position="195"/>
        <end position="217"/>
    </location>
</feature>
<comment type="subcellular location">
    <subcellularLocation>
        <location evidence="1">Endoplasmic reticulum membrane</location>
        <topology evidence="1">Multi-pass membrane protein</topology>
    </subcellularLocation>
</comment>
<dbReference type="Pfam" id="PF02889">
    <property type="entry name" value="Sec63"/>
    <property type="match status" value="1"/>
</dbReference>
<dbReference type="SUPFAM" id="SSF81296">
    <property type="entry name" value="E set domains"/>
    <property type="match status" value="1"/>
</dbReference>
<feature type="domain" description="J" evidence="11">
    <location>
        <begin position="102"/>
        <end position="169"/>
    </location>
</feature>
<evidence type="ECO:0000313" key="13">
    <source>
        <dbReference type="Proteomes" id="UP000266861"/>
    </source>
</evidence>
<accession>A0A397I125</accession>
<dbReference type="Gene3D" id="1.10.150.20">
    <property type="entry name" value="5' to 3' exonuclease, C-terminal subdomain"/>
    <property type="match status" value="1"/>
</dbReference>
<dbReference type="EMBL" id="PQFF01000260">
    <property type="protein sequence ID" value="RHZ69301.1"/>
    <property type="molecule type" value="Genomic_DNA"/>
</dbReference>
<dbReference type="InterPro" id="IPR036869">
    <property type="entry name" value="J_dom_sf"/>
</dbReference>
<dbReference type="InterPro" id="IPR004179">
    <property type="entry name" value="Sec63-dom"/>
</dbReference>
<dbReference type="Proteomes" id="UP000266861">
    <property type="component" value="Unassembled WGS sequence"/>
</dbReference>
<dbReference type="STRING" id="1348612.A0A397I125"/>
<evidence type="ECO:0000313" key="12">
    <source>
        <dbReference type="EMBL" id="RHZ69301.1"/>
    </source>
</evidence>
<organism evidence="12 13">
    <name type="scientific">Diversispora epigaea</name>
    <dbReference type="NCBI Taxonomy" id="1348612"/>
    <lineage>
        <taxon>Eukaryota</taxon>
        <taxon>Fungi</taxon>
        <taxon>Fungi incertae sedis</taxon>
        <taxon>Mucoromycota</taxon>
        <taxon>Glomeromycotina</taxon>
        <taxon>Glomeromycetes</taxon>
        <taxon>Diversisporales</taxon>
        <taxon>Diversisporaceae</taxon>
        <taxon>Diversispora</taxon>
    </lineage>
</organism>
<dbReference type="InterPro" id="IPR014756">
    <property type="entry name" value="Ig_E-set"/>
</dbReference>
<keyword evidence="4" id="KW-0256">Endoplasmic reticulum</keyword>
<evidence type="ECO:0000256" key="3">
    <source>
        <dbReference type="ARBA" id="ARBA00022692"/>
    </source>
</evidence>
<protein>
    <recommendedName>
        <fullName evidence="11">J domain-containing protein</fullName>
    </recommendedName>
</protein>
<dbReference type="CDD" id="cd06257">
    <property type="entry name" value="DnaJ"/>
    <property type="match status" value="1"/>
</dbReference>
<proteinExistence type="predicted"/>
<dbReference type="SUPFAM" id="SSF158702">
    <property type="entry name" value="Sec63 N-terminal domain-like"/>
    <property type="match status" value="1"/>
</dbReference>
<feature type="compositionally biased region" description="Low complexity" evidence="9">
    <location>
        <begin position="496"/>
        <end position="525"/>
    </location>
</feature>
<evidence type="ECO:0000259" key="11">
    <source>
        <dbReference type="PROSITE" id="PS50076"/>
    </source>
</evidence>
<comment type="caution">
    <text evidence="12">The sequence shown here is derived from an EMBL/GenBank/DDBJ whole genome shotgun (WGS) entry which is preliminary data.</text>
</comment>
<evidence type="ECO:0000256" key="4">
    <source>
        <dbReference type="ARBA" id="ARBA00022824"/>
    </source>
</evidence>
<name>A0A397I125_9GLOM</name>
<evidence type="ECO:0000256" key="5">
    <source>
        <dbReference type="ARBA" id="ARBA00022927"/>
    </source>
</evidence>
<keyword evidence="5" id="KW-0653">Protein transport</keyword>
<sequence>MQYIYDEQGVTFNYFLITFLAIFLIPTTISLFSKSKETKKISKLNCSCEPCQNKVKWIKSQKSGKLLDRVNKKAIAVVIGWIFFTYLAYKISTVKVHVEIWDPYEVLGINEGTDIAVIKKQFKELSRIWHPDKAPTGKENEYEEKFIDFTKAYKVLTDEDTRKNYEEWGHPDGKQAYSLGIALPTWLIEAKNSPFVLGVYGIAFGLLLPFLVGRWWYSSNNYTKDGIRTHTMELYFKELKDSSSAKQILELLSASIEYLELVEQRPSDNTKLLPVINSIKEDLDRRFGEKYEKSKRYTAPYCQKANAMIYAHLLRINIDDKLLLKDKYFIIERAIHLINGILEIALAHNWLKTSIRCMEVSQLLVQAMWIHDNQFVQLPYVTNDVLKSMRIKKKVIRNIAQFRELNDDERRNAIKLSDPLEYDSIMRIAELYPIIRIEDAYFKVPGYDIITTGSIVTLLIKIKIIDPSSNSDDNKNKNNFKDKKSSDKIIRKKNKNNNNNNNNNNTGNDINDNTSNNNDNTNNNNGEDVDDEKGDYLDSEDELLYSNSKKKNATNEESSPLVHAPYLSKDKKPYWWIFMADDKKDRVLTEPIKISDIVVTSTKIVKFQFQAPPEPGFYSYVVYIMNDSYVGTDIRKDLKLVVKDSSALPPDEDIDDEISEPEEDSIAGQMKLMREQGFAAAVVGGNDNNKKSDKKDKKKKLKNGNKDDNNSSSSDDSSDDD</sequence>
<keyword evidence="3 10" id="KW-0812">Transmembrane</keyword>
<feature type="region of interest" description="Disordered" evidence="9">
    <location>
        <begin position="681"/>
        <end position="721"/>
    </location>
</feature>
<dbReference type="InterPro" id="IPR035892">
    <property type="entry name" value="C2_domain_sf"/>
</dbReference>
<dbReference type="GO" id="GO:0008320">
    <property type="term" value="F:protein transmembrane transporter activity"/>
    <property type="evidence" value="ECO:0007669"/>
    <property type="project" value="TreeGrafter"/>
</dbReference>
<dbReference type="GO" id="GO:0006620">
    <property type="term" value="P:post-translational protein targeting to endoplasmic reticulum membrane"/>
    <property type="evidence" value="ECO:0007669"/>
    <property type="project" value="TreeGrafter"/>
</dbReference>
<dbReference type="GO" id="GO:0031207">
    <property type="term" value="C:Sec62/Sec63 complex"/>
    <property type="evidence" value="ECO:0007669"/>
    <property type="project" value="TreeGrafter"/>
</dbReference>
<keyword evidence="6 10" id="KW-1133">Transmembrane helix</keyword>
<dbReference type="AlphaFoldDB" id="A0A397I125"/>
<dbReference type="OrthoDB" id="1734229at2759"/>
<dbReference type="PRINTS" id="PR00625">
    <property type="entry name" value="JDOMAIN"/>
</dbReference>
<evidence type="ECO:0000256" key="7">
    <source>
        <dbReference type="ARBA" id="ARBA00023136"/>
    </source>
</evidence>
<dbReference type="Gene3D" id="1.10.3380.10">
    <property type="entry name" value="Sec63 N-terminal domain-like domain"/>
    <property type="match status" value="1"/>
</dbReference>
<evidence type="ECO:0000256" key="6">
    <source>
        <dbReference type="ARBA" id="ARBA00022989"/>
    </source>
</evidence>
<feature type="transmembrane region" description="Helical" evidence="10">
    <location>
        <begin position="12"/>
        <end position="33"/>
    </location>
</feature>
<dbReference type="PANTHER" id="PTHR24075:SF0">
    <property type="entry name" value="TRANSLOCATION PROTEIN SEC63 HOMOLOG"/>
    <property type="match status" value="1"/>
</dbReference>
<feature type="region of interest" description="Disordered" evidence="9">
    <location>
        <begin position="470"/>
        <end position="534"/>
    </location>
</feature>
<keyword evidence="13" id="KW-1185">Reference proteome</keyword>
<dbReference type="PANTHER" id="PTHR24075">
    <property type="entry name" value="SEC63 DOMAIN-CONTAINING"/>
    <property type="match status" value="1"/>
</dbReference>
<dbReference type="GO" id="GO:0003723">
    <property type="term" value="F:RNA binding"/>
    <property type="evidence" value="ECO:0007669"/>
    <property type="project" value="TreeGrafter"/>
</dbReference>
<dbReference type="PROSITE" id="PS50076">
    <property type="entry name" value="DNAJ_2"/>
    <property type="match status" value="1"/>
</dbReference>
<dbReference type="Gene3D" id="2.60.40.150">
    <property type="entry name" value="C2 domain"/>
    <property type="match status" value="1"/>
</dbReference>
<evidence type="ECO:0000256" key="8">
    <source>
        <dbReference type="ARBA" id="ARBA00023186"/>
    </source>
</evidence>
<dbReference type="SUPFAM" id="SSF46565">
    <property type="entry name" value="Chaperone J-domain"/>
    <property type="match status" value="1"/>
</dbReference>
<evidence type="ECO:0000256" key="1">
    <source>
        <dbReference type="ARBA" id="ARBA00004477"/>
    </source>
</evidence>
<keyword evidence="7 10" id="KW-0472">Membrane</keyword>
<evidence type="ECO:0000256" key="9">
    <source>
        <dbReference type="SAM" id="MobiDB-lite"/>
    </source>
</evidence>
<dbReference type="GO" id="GO:0006614">
    <property type="term" value="P:SRP-dependent cotranslational protein targeting to membrane"/>
    <property type="evidence" value="ECO:0007669"/>
    <property type="project" value="TreeGrafter"/>
</dbReference>
<feature type="compositionally biased region" description="Basic and acidic residues" evidence="9">
    <location>
        <begin position="472"/>
        <end position="489"/>
    </location>
</feature>
<dbReference type="Pfam" id="PF00226">
    <property type="entry name" value="DnaJ"/>
    <property type="match status" value="1"/>
</dbReference>
<dbReference type="SMART" id="SM00973">
    <property type="entry name" value="Sec63"/>
    <property type="match status" value="1"/>
</dbReference>
<dbReference type="Gene3D" id="1.10.287.110">
    <property type="entry name" value="DnaJ domain"/>
    <property type="match status" value="1"/>
</dbReference>
<keyword evidence="8" id="KW-0143">Chaperone</keyword>
<evidence type="ECO:0000256" key="10">
    <source>
        <dbReference type="SAM" id="Phobius"/>
    </source>
</evidence>
<reference evidence="12 13" key="1">
    <citation type="submission" date="2018-08" db="EMBL/GenBank/DDBJ databases">
        <title>Genome and evolution of the arbuscular mycorrhizal fungus Diversispora epigaea (formerly Glomus versiforme) and its bacterial endosymbionts.</title>
        <authorList>
            <person name="Sun X."/>
            <person name="Fei Z."/>
            <person name="Harrison M."/>
        </authorList>
    </citation>
    <scope>NUCLEOTIDE SEQUENCE [LARGE SCALE GENOMIC DNA]</scope>
    <source>
        <strain evidence="12 13">IT104</strain>
    </source>
</reference>
<dbReference type="SMART" id="SM00271">
    <property type="entry name" value="DnaJ"/>
    <property type="match status" value="1"/>
</dbReference>
<dbReference type="InterPro" id="IPR001623">
    <property type="entry name" value="DnaJ_domain"/>
</dbReference>
<gene>
    <name evidence="12" type="ORF">Glove_284g63</name>
</gene>
<keyword evidence="2" id="KW-0813">Transport</keyword>
<evidence type="ECO:0000256" key="2">
    <source>
        <dbReference type="ARBA" id="ARBA00022448"/>
    </source>
</evidence>